<evidence type="ECO:0000256" key="3">
    <source>
        <dbReference type="ARBA" id="ARBA00022737"/>
    </source>
</evidence>
<organism evidence="12">
    <name type="scientific">marine metagenome</name>
    <dbReference type="NCBI Taxonomy" id="408172"/>
    <lineage>
        <taxon>unclassified sequences</taxon>
        <taxon>metagenomes</taxon>
        <taxon>ecological metagenomes</taxon>
    </lineage>
</organism>
<keyword evidence="7" id="KW-0067">ATP-binding</keyword>
<dbReference type="GO" id="GO:0005524">
    <property type="term" value="F:ATP binding"/>
    <property type="evidence" value="ECO:0007669"/>
    <property type="project" value="UniProtKB-KW"/>
</dbReference>
<proteinExistence type="predicted"/>
<keyword evidence="2" id="KW-0963">Cytoplasm</keyword>
<evidence type="ECO:0000256" key="8">
    <source>
        <dbReference type="ARBA" id="ARBA00022881"/>
    </source>
</evidence>
<reference evidence="12" key="1">
    <citation type="submission" date="2018-05" db="EMBL/GenBank/DDBJ databases">
        <authorList>
            <person name="Lanie J.A."/>
            <person name="Ng W.-L."/>
            <person name="Kazmierczak K.M."/>
            <person name="Andrzejewski T.M."/>
            <person name="Davidsen T.M."/>
            <person name="Wayne K.J."/>
            <person name="Tettelin H."/>
            <person name="Glass J.I."/>
            <person name="Rusch D."/>
            <person name="Podicherti R."/>
            <person name="Tsui H.-C.T."/>
            <person name="Winkler M.E."/>
        </authorList>
    </citation>
    <scope>NUCLEOTIDE SEQUENCE</scope>
</reference>
<evidence type="ECO:0000256" key="2">
    <source>
        <dbReference type="ARBA" id="ARBA00022490"/>
    </source>
</evidence>
<keyword evidence="4" id="KW-0547">Nucleotide-binding</keyword>
<keyword evidence="3" id="KW-0677">Repeat</keyword>
<evidence type="ECO:0000256" key="10">
    <source>
        <dbReference type="ARBA" id="ARBA00023204"/>
    </source>
</evidence>
<evidence type="ECO:0000256" key="9">
    <source>
        <dbReference type="ARBA" id="ARBA00023125"/>
    </source>
</evidence>
<dbReference type="InterPro" id="IPR003439">
    <property type="entry name" value="ABC_transporter-like_ATP-bd"/>
</dbReference>
<dbReference type="PANTHER" id="PTHR43152">
    <property type="entry name" value="UVRABC SYSTEM PROTEIN A"/>
    <property type="match status" value="1"/>
</dbReference>
<keyword evidence="10" id="KW-0234">DNA repair</keyword>
<dbReference type="SUPFAM" id="SSF52540">
    <property type="entry name" value="P-loop containing nucleoside triphosphate hydrolases"/>
    <property type="match status" value="2"/>
</dbReference>
<dbReference type="AlphaFoldDB" id="A0A382JTH1"/>
<dbReference type="EMBL" id="UINC01076533">
    <property type="protein sequence ID" value="SVC15794.1"/>
    <property type="molecule type" value="Genomic_DNA"/>
</dbReference>
<evidence type="ECO:0000256" key="6">
    <source>
        <dbReference type="ARBA" id="ARBA00022769"/>
    </source>
</evidence>
<keyword evidence="8" id="KW-0267">Excision nuclease</keyword>
<comment type="subcellular location">
    <subcellularLocation>
        <location evidence="1">Cytoplasm</location>
    </subcellularLocation>
</comment>
<evidence type="ECO:0000256" key="7">
    <source>
        <dbReference type="ARBA" id="ARBA00022840"/>
    </source>
</evidence>
<dbReference type="InterPro" id="IPR027417">
    <property type="entry name" value="P-loop_NTPase"/>
</dbReference>
<protein>
    <recommendedName>
        <fullName evidence="11">ABC transporter domain-containing protein</fullName>
    </recommendedName>
</protein>
<sequence>VRLQPNALLWRWRGKTFPGLCAMPVADLATYLERWGKPVGDHRADLALDGIRARLGYLEQVGLGYLSLDRASRTLSGGETQRVNLTACLGASLTDTLFALDEPSIGLHARDVDRLIRILRHLADQGNTVCVVEHDERIIRAADHVIELGPAPGAEGGRVTFVGSVAKLEKDKSSLTGAYLSGRRKMELNQVSRSPLPASPPILRIRGASRNNLSKLNLDLPLGCFVALAGVSGSGKSTLLENVVRDGLLASLGQVAEDAADLKSIRSDIDFVEVVMVDQTPLGKTPRSNPALFTDVWGSIRNAFARTDDARRAGFSPSDFSFNSGTGRCEQCQGLGYERVEMQFLADVYAPCPACEGCRFKDEILAIRLDGLNITQVLELSASEAVECFDRIPRVSNNLRVLEEVGLGYLPLGQPLNTLSGGEAQRLKLVKY</sequence>
<dbReference type="GO" id="GO:0004518">
    <property type="term" value="F:nuclease activity"/>
    <property type="evidence" value="ECO:0007669"/>
    <property type="project" value="UniProtKB-KW"/>
</dbReference>
<feature type="non-terminal residue" evidence="12">
    <location>
        <position position="432"/>
    </location>
</feature>
<evidence type="ECO:0000256" key="1">
    <source>
        <dbReference type="ARBA" id="ARBA00004496"/>
    </source>
</evidence>
<keyword evidence="5" id="KW-0227">DNA damage</keyword>
<evidence type="ECO:0000313" key="12">
    <source>
        <dbReference type="EMBL" id="SVC15794.1"/>
    </source>
</evidence>
<gene>
    <name evidence="12" type="ORF">METZ01_LOCUS268648</name>
</gene>
<feature type="domain" description="ABC transporter" evidence="11">
    <location>
        <begin position="213"/>
        <end position="431"/>
    </location>
</feature>
<evidence type="ECO:0000256" key="4">
    <source>
        <dbReference type="ARBA" id="ARBA00022741"/>
    </source>
</evidence>
<dbReference type="Gene3D" id="1.20.1580.10">
    <property type="entry name" value="ABC transporter ATPase like domain"/>
    <property type="match status" value="2"/>
</dbReference>
<keyword evidence="9" id="KW-0238">DNA-binding</keyword>
<evidence type="ECO:0000256" key="5">
    <source>
        <dbReference type="ARBA" id="ARBA00022763"/>
    </source>
</evidence>
<dbReference type="GO" id="GO:0016887">
    <property type="term" value="F:ATP hydrolysis activity"/>
    <property type="evidence" value="ECO:0007669"/>
    <property type="project" value="InterPro"/>
</dbReference>
<feature type="non-terminal residue" evidence="12">
    <location>
        <position position="1"/>
    </location>
</feature>
<dbReference type="PANTHER" id="PTHR43152:SF3">
    <property type="entry name" value="UVRABC SYSTEM PROTEIN A"/>
    <property type="match status" value="1"/>
</dbReference>
<keyword evidence="6" id="KW-0228">DNA excision</keyword>
<dbReference type="GO" id="GO:0006281">
    <property type="term" value="P:DNA repair"/>
    <property type="evidence" value="ECO:0007669"/>
    <property type="project" value="UniProtKB-KW"/>
</dbReference>
<dbReference type="GO" id="GO:0003677">
    <property type="term" value="F:DNA binding"/>
    <property type="evidence" value="ECO:0007669"/>
    <property type="project" value="UniProtKB-KW"/>
</dbReference>
<dbReference type="GO" id="GO:0005737">
    <property type="term" value="C:cytoplasm"/>
    <property type="evidence" value="ECO:0007669"/>
    <property type="project" value="UniProtKB-SubCell"/>
</dbReference>
<evidence type="ECO:0000259" key="11">
    <source>
        <dbReference type="Pfam" id="PF00005"/>
    </source>
</evidence>
<name>A0A382JTH1_9ZZZZ</name>
<dbReference type="Pfam" id="PF00005">
    <property type="entry name" value="ABC_tran"/>
    <property type="match status" value="1"/>
</dbReference>
<dbReference type="Gene3D" id="3.40.50.300">
    <property type="entry name" value="P-loop containing nucleotide triphosphate hydrolases"/>
    <property type="match status" value="2"/>
</dbReference>
<accession>A0A382JTH1</accession>